<keyword evidence="3 6" id="KW-1133">Transmembrane helix</keyword>
<feature type="transmembrane region" description="Helical" evidence="6">
    <location>
        <begin position="199"/>
        <end position="218"/>
    </location>
</feature>
<dbReference type="Pfam" id="PF08551">
    <property type="entry name" value="DUF1751"/>
    <property type="match status" value="1"/>
</dbReference>
<dbReference type="SUPFAM" id="SSF144091">
    <property type="entry name" value="Rhomboid-like"/>
    <property type="match status" value="1"/>
</dbReference>
<dbReference type="PANTHER" id="PTHR13377:SF3">
    <property type="entry name" value="TRANSMEMBRANE PROTEIN 115"/>
    <property type="match status" value="1"/>
</dbReference>
<keyword evidence="2 6" id="KW-0812">Transmembrane</keyword>
<protein>
    <recommendedName>
        <fullName evidence="9">Transmembrane protein 115</fullName>
    </recommendedName>
</protein>
<feature type="transmembrane region" description="Helical" evidence="6">
    <location>
        <begin position="177"/>
        <end position="193"/>
    </location>
</feature>
<evidence type="ECO:0000256" key="4">
    <source>
        <dbReference type="ARBA" id="ARBA00023136"/>
    </source>
</evidence>
<sequence length="430" mass="46470">MASTSVVFRNLPVIKQSLIAIIGNTGLFVKFVCVLLIIGYGLSFSETAVEVLSVTPGYLLPPTFWLWTAFTHCFLEVRLWQVCVDLVTLGLCGKLIEPLWGSFEMVLFFLLVNVCVAFISALFYLIIYMCTFNPEVLFSVQINGMAGYIAGLSVAVKQIMPDHVLLHTRTPLGKISNRHVPLCLFLTALILYVCHLLEGLYTTMIGCGIAVSWVYLRFYQVHSNGTRGDMAETFAFSCFFPTVLQPPIQVVGDWVFACLVRARVCRRTVRRYDVGAPSSIAISLPGMDPHDAERRRQKALRLLSARLNQDKGGGESGGGAWPTLDDSPGSRAQSPTPSTSSTSPLLPPPTHTHTTPLQTGVKASKSVTIALPPESPSSSSTAASPPPVPQTLSSPLAPHHLPSTSSAQGPTSSPAVATLVDLETESKPVT</sequence>
<feature type="compositionally biased region" description="Low complexity" evidence="5">
    <location>
        <begin position="334"/>
        <end position="344"/>
    </location>
</feature>
<gene>
    <name evidence="7" type="ORF">Pmani_017787</name>
</gene>
<dbReference type="Proteomes" id="UP001292094">
    <property type="component" value="Unassembled WGS sequence"/>
</dbReference>
<dbReference type="GO" id="GO:0016020">
    <property type="term" value="C:membrane"/>
    <property type="evidence" value="ECO:0007669"/>
    <property type="project" value="UniProtKB-SubCell"/>
</dbReference>
<feature type="compositionally biased region" description="Polar residues" evidence="5">
    <location>
        <begin position="402"/>
        <end position="415"/>
    </location>
</feature>
<comment type="subcellular location">
    <subcellularLocation>
        <location evidence="1">Membrane</location>
        <topology evidence="1">Multi-pass membrane protein</topology>
    </subcellularLocation>
</comment>
<reference evidence="7" key="1">
    <citation type="submission" date="2023-11" db="EMBL/GenBank/DDBJ databases">
        <title>Genome assemblies of two species of porcelain crab, Petrolisthes cinctipes and Petrolisthes manimaculis (Anomura: Porcellanidae).</title>
        <authorList>
            <person name="Angst P."/>
        </authorList>
    </citation>
    <scope>NUCLEOTIDE SEQUENCE</scope>
    <source>
        <strain evidence="7">PB745_02</strain>
        <tissue evidence="7">Gill</tissue>
    </source>
</reference>
<evidence type="ECO:0000256" key="6">
    <source>
        <dbReference type="SAM" id="Phobius"/>
    </source>
</evidence>
<keyword evidence="4 6" id="KW-0472">Membrane</keyword>
<feature type="transmembrane region" description="Helical" evidence="6">
    <location>
        <begin position="18"/>
        <end position="44"/>
    </location>
</feature>
<name>A0AAE1PLQ1_9EUCA</name>
<evidence type="ECO:0000256" key="3">
    <source>
        <dbReference type="ARBA" id="ARBA00022989"/>
    </source>
</evidence>
<evidence type="ECO:0008006" key="9">
    <source>
        <dbReference type="Google" id="ProtNLM"/>
    </source>
</evidence>
<comment type="caution">
    <text evidence="7">The sequence shown here is derived from an EMBL/GenBank/DDBJ whole genome shotgun (WGS) entry which is preliminary data.</text>
</comment>
<evidence type="ECO:0000313" key="8">
    <source>
        <dbReference type="Proteomes" id="UP001292094"/>
    </source>
</evidence>
<dbReference type="Gene3D" id="1.20.1540.10">
    <property type="entry name" value="Rhomboid-like"/>
    <property type="match status" value="1"/>
</dbReference>
<feature type="region of interest" description="Disordered" evidence="5">
    <location>
        <begin position="308"/>
        <end position="357"/>
    </location>
</feature>
<dbReference type="InterPro" id="IPR035952">
    <property type="entry name" value="Rhomboid-like_sf"/>
</dbReference>
<evidence type="ECO:0000256" key="2">
    <source>
        <dbReference type="ARBA" id="ARBA00022692"/>
    </source>
</evidence>
<dbReference type="FunFam" id="1.20.1540.10:FF:000004">
    <property type="entry name" value="Transmembrane protein 115"/>
    <property type="match status" value="1"/>
</dbReference>
<dbReference type="AlphaFoldDB" id="A0AAE1PLQ1"/>
<evidence type="ECO:0000256" key="1">
    <source>
        <dbReference type="ARBA" id="ARBA00004141"/>
    </source>
</evidence>
<keyword evidence="8" id="KW-1185">Reference proteome</keyword>
<accession>A0AAE1PLQ1</accession>
<feature type="transmembrane region" description="Helical" evidence="6">
    <location>
        <begin position="105"/>
        <end position="130"/>
    </location>
</feature>
<evidence type="ECO:0000256" key="5">
    <source>
        <dbReference type="SAM" id="MobiDB-lite"/>
    </source>
</evidence>
<dbReference type="GO" id="GO:0006890">
    <property type="term" value="P:retrograde vesicle-mediated transport, Golgi to endoplasmic reticulum"/>
    <property type="evidence" value="ECO:0007669"/>
    <property type="project" value="InterPro"/>
</dbReference>
<dbReference type="InterPro" id="IPR013861">
    <property type="entry name" value="TMEM115/Pdh1/Rbl19"/>
</dbReference>
<evidence type="ECO:0000313" key="7">
    <source>
        <dbReference type="EMBL" id="KAK4310659.1"/>
    </source>
</evidence>
<dbReference type="SMART" id="SM01160">
    <property type="entry name" value="DUF1751"/>
    <property type="match status" value="1"/>
</dbReference>
<organism evidence="7 8">
    <name type="scientific">Petrolisthes manimaculis</name>
    <dbReference type="NCBI Taxonomy" id="1843537"/>
    <lineage>
        <taxon>Eukaryota</taxon>
        <taxon>Metazoa</taxon>
        <taxon>Ecdysozoa</taxon>
        <taxon>Arthropoda</taxon>
        <taxon>Crustacea</taxon>
        <taxon>Multicrustacea</taxon>
        <taxon>Malacostraca</taxon>
        <taxon>Eumalacostraca</taxon>
        <taxon>Eucarida</taxon>
        <taxon>Decapoda</taxon>
        <taxon>Pleocyemata</taxon>
        <taxon>Anomura</taxon>
        <taxon>Galatheoidea</taxon>
        <taxon>Porcellanidae</taxon>
        <taxon>Petrolisthes</taxon>
    </lineage>
</organism>
<dbReference type="GO" id="GO:0005794">
    <property type="term" value="C:Golgi apparatus"/>
    <property type="evidence" value="ECO:0007669"/>
    <property type="project" value="TreeGrafter"/>
</dbReference>
<proteinExistence type="predicted"/>
<dbReference type="PANTHER" id="PTHR13377">
    <property type="entry name" value="PLACENTAL PROTEIN 6"/>
    <property type="match status" value="1"/>
</dbReference>
<feature type="transmembrane region" description="Helical" evidence="6">
    <location>
        <begin position="136"/>
        <end position="156"/>
    </location>
</feature>
<feature type="region of interest" description="Disordered" evidence="5">
    <location>
        <begin position="369"/>
        <end position="430"/>
    </location>
</feature>
<dbReference type="EMBL" id="JAWZYT010001610">
    <property type="protein sequence ID" value="KAK4310659.1"/>
    <property type="molecule type" value="Genomic_DNA"/>
</dbReference>